<evidence type="ECO:0000256" key="1">
    <source>
        <dbReference type="SAM" id="MobiDB-lite"/>
    </source>
</evidence>
<keyword evidence="3" id="KW-1185">Reference proteome</keyword>
<dbReference type="OrthoDB" id="1925835at2759"/>
<organism evidence="2 3">
    <name type="scientific">Artemisia annua</name>
    <name type="common">Sweet wormwood</name>
    <dbReference type="NCBI Taxonomy" id="35608"/>
    <lineage>
        <taxon>Eukaryota</taxon>
        <taxon>Viridiplantae</taxon>
        <taxon>Streptophyta</taxon>
        <taxon>Embryophyta</taxon>
        <taxon>Tracheophyta</taxon>
        <taxon>Spermatophyta</taxon>
        <taxon>Magnoliopsida</taxon>
        <taxon>eudicotyledons</taxon>
        <taxon>Gunneridae</taxon>
        <taxon>Pentapetalae</taxon>
        <taxon>asterids</taxon>
        <taxon>campanulids</taxon>
        <taxon>Asterales</taxon>
        <taxon>Asteraceae</taxon>
        <taxon>Asteroideae</taxon>
        <taxon>Anthemideae</taxon>
        <taxon>Artemisiinae</taxon>
        <taxon>Artemisia</taxon>
    </lineage>
</organism>
<dbReference type="PANTHER" id="PTHR33318:SF26">
    <property type="match status" value="1"/>
</dbReference>
<dbReference type="EMBL" id="PKPP01010971">
    <property type="protein sequence ID" value="PWA45048.1"/>
    <property type="molecule type" value="Genomic_DNA"/>
</dbReference>
<proteinExistence type="predicted"/>
<comment type="caution">
    <text evidence="2">The sequence shown here is derived from an EMBL/GenBank/DDBJ whole genome shotgun (WGS) entry which is preliminary data.</text>
</comment>
<feature type="region of interest" description="Disordered" evidence="1">
    <location>
        <begin position="106"/>
        <end position="182"/>
    </location>
</feature>
<sequence length="267" mass="30687">MGCFLQCLGSSKNHKRLRRRNKNKVIPNDQVPLICQKPTIQDILSVDVSLDLSIQEKPSNLVQESREKTEVPPLRLKRRKKVTFDTNVTTYEAPIQVYDSTESLLEKNEKGETFPKSESDTNYRYGNCLESDDEFEDFDHDEDDYDLDDEEHYSDDDDDDDDAYGDAEEAFDPSTESNRNARDENGYILSILNPVENLDQWKALKSKGATKPLSLNLQKENLPEKKNQTQETAVDASLSNWLISSEKNARNNKRIACYNTQFQTITT</sequence>
<dbReference type="InterPro" id="IPR039300">
    <property type="entry name" value="JASON"/>
</dbReference>
<gene>
    <name evidence="2" type="ORF">CTI12_AA525110</name>
</gene>
<evidence type="ECO:0000313" key="2">
    <source>
        <dbReference type="EMBL" id="PWA45048.1"/>
    </source>
</evidence>
<feature type="compositionally biased region" description="Basic and acidic residues" evidence="1">
    <location>
        <begin position="106"/>
        <end position="121"/>
    </location>
</feature>
<dbReference type="AlphaFoldDB" id="A0A2U1L7R5"/>
<reference evidence="2 3" key="1">
    <citation type="journal article" date="2018" name="Mol. Plant">
        <title>The genome of Artemisia annua provides insight into the evolution of Asteraceae family and artemisinin biosynthesis.</title>
        <authorList>
            <person name="Shen Q."/>
            <person name="Zhang L."/>
            <person name="Liao Z."/>
            <person name="Wang S."/>
            <person name="Yan T."/>
            <person name="Shi P."/>
            <person name="Liu M."/>
            <person name="Fu X."/>
            <person name="Pan Q."/>
            <person name="Wang Y."/>
            <person name="Lv Z."/>
            <person name="Lu X."/>
            <person name="Zhang F."/>
            <person name="Jiang W."/>
            <person name="Ma Y."/>
            <person name="Chen M."/>
            <person name="Hao X."/>
            <person name="Li L."/>
            <person name="Tang Y."/>
            <person name="Lv G."/>
            <person name="Zhou Y."/>
            <person name="Sun X."/>
            <person name="Brodelius P.E."/>
            <person name="Rose J.K.C."/>
            <person name="Tang K."/>
        </authorList>
    </citation>
    <scope>NUCLEOTIDE SEQUENCE [LARGE SCALE GENOMIC DNA]</scope>
    <source>
        <strain evidence="3">cv. Huhao1</strain>
        <tissue evidence="2">Leaf</tissue>
    </source>
</reference>
<dbReference type="GO" id="GO:0007142">
    <property type="term" value="P:male meiosis II"/>
    <property type="evidence" value="ECO:0007669"/>
    <property type="project" value="InterPro"/>
</dbReference>
<evidence type="ECO:0000313" key="3">
    <source>
        <dbReference type="Proteomes" id="UP000245207"/>
    </source>
</evidence>
<dbReference type="STRING" id="35608.A0A2U1L7R5"/>
<accession>A0A2U1L7R5</accession>
<protein>
    <submittedName>
        <fullName evidence="2">Uncharacterized protein</fullName>
    </submittedName>
</protein>
<dbReference type="PANTHER" id="PTHR33318">
    <property type="entry name" value="ASPARTYL/GLUTAMYL-TRNA(ASN/GLN) AMIDOTRANSFERASE SUBUNIT"/>
    <property type="match status" value="1"/>
</dbReference>
<dbReference type="Proteomes" id="UP000245207">
    <property type="component" value="Unassembled WGS sequence"/>
</dbReference>
<feature type="compositionally biased region" description="Acidic residues" evidence="1">
    <location>
        <begin position="130"/>
        <end position="171"/>
    </location>
</feature>
<name>A0A2U1L7R5_ARTAN</name>